<dbReference type="EC" id="2.4.1.16" evidence="2"/>
<keyword evidence="4" id="KW-0328">Glycosyltransferase</keyword>
<gene>
    <name evidence="14" type="ORF">HK105_201587</name>
</gene>
<evidence type="ECO:0000256" key="10">
    <source>
        <dbReference type="ARBA" id="ARBA00024009"/>
    </source>
</evidence>
<evidence type="ECO:0000256" key="11">
    <source>
        <dbReference type="SAM" id="MobiDB-lite"/>
    </source>
</evidence>
<dbReference type="EMBL" id="JADGIZ020000005">
    <property type="protein sequence ID" value="KAL2918753.1"/>
    <property type="molecule type" value="Genomic_DNA"/>
</dbReference>
<feature type="transmembrane region" description="Helical" evidence="12">
    <location>
        <begin position="978"/>
        <end position="995"/>
    </location>
</feature>
<evidence type="ECO:0000256" key="5">
    <source>
        <dbReference type="ARBA" id="ARBA00022679"/>
    </source>
</evidence>
<evidence type="ECO:0000256" key="7">
    <source>
        <dbReference type="ARBA" id="ARBA00022989"/>
    </source>
</evidence>
<feature type="compositionally biased region" description="Low complexity" evidence="11">
    <location>
        <begin position="103"/>
        <end position="114"/>
    </location>
</feature>
<comment type="function">
    <text evidence="10">Polymerizes chitin, a structural polymer of the cell wall and septum, by transferring the sugar moiety of UDP-GlcNAc to the non-reducing end of the growing chitin polymer.</text>
</comment>
<dbReference type="CDD" id="cd04190">
    <property type="entry name" value="Chitin_synth_C"/>
    <property type="match status" value="1"/>
</dbReference>
<feature type="transmembrane region" description="Helical" evidence="12">
    <location>
        <begin position="1007"/>
        <end position="1026"/>
    </location>
</feature>
<evidence type="ECO:0000256" key="9">
    <source>
        <dbReference type="ARBA" id="ARBA00023316"/>
    </source>
</evidence>
<feature type="compositionally biased region" description="Polar residues" evidence="11">
    <location>
        <begin position="76"/>
        <end position="85"/>
    </location>
</feature>
<feature type="transmembrane region" description="Helical" evidence="12">
    <location>
        <begin position="880"/>
        <end position="905"/>
    </location>
</feature>
<evidence type="ECO:0000256" key="12">
    <source>
        <dbReference type="SAM" id="Phobius"/>
    </source>
</evidence>
<evidence type="ECO:0000256" key="6">
    <source>
        <dbReference type="ARBA" id="ARBA00022692"/>
    </source>
</evidence>
<dbReference type="PANTHER" id="PTHR22914">
    <property type="entry name" value="CHITIN SYNTHASE"/>
    <property type="match status" value="1"/>
</dbReference>
<feature type="compositionally biased region" description="Polar residues" evidence="11">
    <location>
        <begin position="313"/>
        <end position="323"/>
    </location>
</feature>
<dbReference type="SUPFAM" id="SSF53448">
    <property type="entry name" value="Nucleotide-diphospho-sugar transferases"/>
    <property type="match status" value="1"/>
</dbReference>
<dbReference type="InterPro" id="IPR029044">
    <property type="entry name" value="Nucleotide-diphossugar_trans"/>
</dbReference>
<sequence length="1180" mass="131573">MSSPPPTADTREAPLDPEQPRQHRHPQQPQQQQHPQQQQQQRDQHQHGVRGPRRDLRLDTQLDGQMQMPPPPSPSRVQPDTHSFISSSATPRGGGRGGGSGSDGRAAAAAAGNESSGGSGTGSSVGGRGTIGAAAHAGSTGASLSATTSPALAGQRAGDVVWQQQPYPQPYQQTYSHAHAPYAHSVPGGSPVLGPYAYSYPSPQALSTSSHSTNNVPQSVSYSALGGGAGTGAGVAHALPYSSRMSISQTDDGSVSMHTGSIGRPQHRIYQILPQYYQHSQHSQQHYQPVPQQPQQQMHYQTLPLQMHDATSQLSLRDSQSARLSYPQHPAGSQQGMYQSPVAAASAYDTQGQSYSQQRYAGSEPSFAPVPLGQSASYAPQSSVDPHGEPHLSNETVFTQDPLQQYNYPPAQQFEPRRMGATLFRYKTVMTIPLTPSGNFVVEVPVPEKVFHAGKYRGREFSHLRYTAVVGDPDEFYERGYYLRQGEENRTTELFIVVTMYNEDEAMFLKTWKSLRRNIDYLCKKTGSPVWGPDGWKKIVVCLVSDGRSKIHQKTLATLGVLGVYQEGLIKTSINDQDVSAHVFEYTTSVYFNSQISVRKEDTTHFPVQVLFCLKERNAKKINSHRWFFNAFGRILNPNVCVLIDVGTKPTERSLYYLWKEFDHNHNVAGACGEIYAEQGRCSAKLFNPLVAAQNFEYKMSNILDKPFESVFGFISVLPGAFSAYRYRALQHRGDGTGPLEKYFMGEKMHGGPNLTMANMYLAEDRILCFELVTKRDEAWVLRYVKRAKAETDVPDSVPEYISQRRRWLNGSFFAGLHAIIHFYQIFRSGHTFWRKMALLFLTLYNVVNLLFNWFAVANFFLAFYFLSIRIVQQRITDPFFGFGGGMFITLRELYLFALIMIFIASLGNRPQGSKHLYVFCFLLFALIMATLLYMSGFTINMAIKRAITPMGQNSDGTPLSSALGFTRLLAEPAFRDLVLSMTSTYGVYLFASVMHGDPWHMLTSFVQYLLMLPSFVNILMVYAFCNLHDVSWGTKGDNKPVEPPAAVHAQQTESGQVVTVDLPVNQKDIDANYNYFVNALQPSPGEDAAARRDRRSRNAMQQEDYFKAFRTRVVLFWLLSNVTLLVVFTSTEILAPIGINPTDPNAFNPFLTFVLWSTAGLAIVRFIGSSAYICLQNRK</sequence>
<feature type="compositionally biased region" description="Gly residues" evidence="11">
    <location>
        <begin position="92"/>
        <end position="102"/>
    </location>
</feature>
<name>A0ABR4NGU2_9FUNG</name>
<feature type="transmembrane region" description="Helical" evidence="12">
    <location>
        <begin position="808"/>
        <end position="827"/>
    </location>
</feature>
<evidence type="ECO:0000313" key="15">
    <source>
        <dbReference type="Proteomes" id="UP001527925"/>
    </source>
</evidence>
<protein>
    <recommendedName>
        <fullName evidence="2">chitin synthase</fullName>
        <ecNumber evidence="2">2.4.1.16</ecNumber>
    </recommendedName>
</protein>
<reference evidence="14 15" key="1">
    <citation type="submission" date="2023-09" db="EMBL/GenBank/DDBJ databases">
        <title>Pangenome analysis of Batrachochytrium dendrobatidis and related Chytrids.</title>
        <authorList>
            <person name="Yacoub M.N."/>
            <person name="Stajich J.E."/>
            <person name="James T.Y."/>
        </authorList>
    </citation>
    <scope>NUCLEOTIDE SEQUENCE [LARGE SCALE GENOMIC DNA]</scope>
    <source>
        <strain evidence="14 15">JEL0888</strain>
    </source>
</reference>
<feature type="compositionally biased region" description="Gly residues" evidence="11">
    <location>
        <begin position="115"/>
        <end position="127"/>
    </location>
</feature>
<comment type="caution">
    <text evidence="14">The sequence shown here is derived from an EMBL/GenBank/DDBJ whole genome shotgun (WGS) entry which is preliminary data.</text>
</comment>
<dbReference type="InterPro" id="IPR013616">
    <property type="entry name" value="Chitin_synth_N"/>
</dbReference>
<feature type="transmembrane region" description="Helical" evidence="12">
    <location>
        <begin position="1115"/>
        <end position="1140"/>
    </location>
</feature>
<feature type="region of interest" description="Disordered" evidence="11">
    <location>
        <begin position="1"/>
        <end position="127"/>
    </location>
</feature>
<feature type="transmembrane region" description="Helical" evidence="12">
    <location>
        <begin position="847"/>
        <end position="868"/>
    </location>
</feature>
<dbReference type="InterPro" id="IPR004835">
    <property type="entry name" value="Chitin_synth"/>
</dbReference>
<feature type="region of interest" description="Disordered" evidence="11">
    <location>
        <begin position="355"/>
        <end position="393"/>
    </location>
</feature>
<dbReference type="Pfam" id="PF01644">
    <property type="entry name" value="Chitin_synth_1"/>
    <property type="match status" value="1"/>
</dbReference>
<feature type="transmembrane region" description="Helical" evidence="12">
    <location>
        <begin position="708"/>
        <end position="725"/>
    </location>
</feature>
<evidence type="ECO:0000259" key="13">
    <source>
        <dbReference type="Pfam" id="PF08407"/>
    </source>
</evidence>
<feature type="compositionally biased region" description="Basic and acidic residues" evidence="11">
    <location>
        <begin position="9"/>
        <end position="21"/>
    </location>
</feature>
<evidence type="ECO:0000256" key="8">
    <source>
        <dbReference type="ARBA" id="ARBA00023136"/>
    </source>
</evidence>
<keyword evidence="15" id="KW-1185">Reference proteome</keyword>
<comment type="subcellular location">
    <subcellularLocation>
        <location evidence="1">Cell membrane</location>
        <topology evidence="1">Multi-pass membrane protein</topology>
    </subcellularLocation>
</comment>
<keyword evidence="7 12" id="KW-1133">Transmembrane helix</keyword>
<dbReference type="Pfam" id="PF08407">
    <property type="entry name" value="Chitin_synth_1N"/>
    <property type="match status" value="1"/>
</dbReference>
<evidence type="ECO:0000256" key="2">
    <source>
        <dbReference type="ARBA" id="ARBA00012543"/>
    </source>
</evidence>
<feature type="compositionally biased region" description="Polar residues" evidence="11">
    <location>
        <begin position="374"/>
        <end position="384"/>
    </location>
</feature>
<feature type="region of interest" description="Disordered" evidence="11">
    <location>
        <begin position="278"/>
        <end position="297"/>
    </location>
</feature>
<feature type="region of interest" description="Disordered" evidence="11">
    <location>
        <begin position="313"/>
        <end position="338"/>
    </location>
</feature>
<keyword evidence="8 12" id="KW-0472">Membrane</keyword>
<proteinExistence type="predicted"/>
<feature type="compositionally biased region" description="Basic and acidic residues" evidence="11">
    <location>
        <begin position="42"/>
        <end position="60"/>
    </location>
</feature>
<dbReference type="Proteomes" id="UP001527925">
    <property type="component" value="Unassembled WGS sequence"/>
</dbReference>
<keyword evidence="9" id="KW-0961">Cell wall biogenesis/degradation</keyword>
<accession>A0ABR4NGU2</accession>
<keyword evidence="3" id="KW-1003">Cell membrane</keyword>
<evidence type="ECO:0000256" key="1">
    <source>
        <dbReference type="ARBA" id="ARBA00004651"/>
    </source>
</evidence>
<evidence type="ECO:0000256" key="3">
    <source>
        <dbReference type="ARBA" id="ARBA00022475"/>
    </source>
</evidence>
<feature type="domain" description="Chitin synthase N-terminal" evidence="13">
    <location>
        <begin position="428"/>
        <end position="493"/>
    </location>
</feature>
<evidence type="ECO:0000313" key="14">
    <source>
        <dbReference type="EMBL" id="KAL2918753.1"/>
    </source>
</evidence>
<feature type="transmembrane region" description="Helical" evidence="12">
    <location>
        <begin position="1152"/>
        <end position="1176"/>
    </location>
</feature>
<feature type="transmembrane region" description="Helical" evidence="12">
    <location>
        <begin position="917"/>
        <end position="936"/>
    </location>
</feature>
<dbReference type="PANTHER" id="PTHR22914:SF9">
    <property type="entry name" value="CHITIN SYNTHASE 1"/>
    <property type="match status" value="1"/>
</dbReference>
<feature type="compositionally biased region" description="Low complexity" evidence="11">
    <location>
        <begin position="27"/>
        <end position="41"/>
    </location>
</feature>
<organism evidence="14 15">
    <name type="scientific">Polyrhizophydium stewartii</name>
    <dbReference type="NCBI Taxonomy" id="2732419"/>
    <lineage>
        <taxon>Eukaryota</taxon>
        <taxon>Fungi</taxon>
        <taxon>Fungi incertae sedis</taxon>
        <taxon>Chytridiomycota</taxon>
        <taxon>Chytridiomycota incertae sedis</taxon>
        <taxon>Chytridiomycetes</taxon>
        <taxon>Rhizophydiales</taxon>
        <taxon>Rhizophydiales incertae sedis</taxon>
        <taxon>Polyrhizophydium</taxon>
    </lineage>
</organism>
<keyword evidence="5" id="KW-0808">Transferase</keyword>
<evidence type="ECO:0000256" key="4">
    <source>
        <dbReference type="ARBA" id="ARBA00022676"/>
    </source>
</evidence>
<keyword evidence="6 12" id="KW-0812">Transmembrane</keyword>